<protein>
    <recommendedName>
        <fullName evidence="6">Carrier domain-containing protein</fullName>
    </recommendedName>
</protein>
<feature type="domain" description="Carrier" evidence="6">
    <location>
        <begin position="1346"/>
        <end position="1419"/>
    </location>
</feature>
<dbReference type="Gene3D" id="3.30.559.10">
    <property type="entry name" value="Chloramphenicol acetyltransferase-like domain"/>
    <property type="match status" value="2"/>
</dbReference>
<dbReference type="GO" id="GO:0005737">
    <property type="term" value="C:cytoplasm"/>
    <property type="evidence" value="ECO:0007669"/>
    <property type="project" value="TreeGrafter"/>
</dbReference>
<keyword evidence="2" id="KW-0597">Phosphoprotein</keyword>
<dbReference type="SUPFAM" id="SSF56801">
    <property type="entry name" value="Acetyl-CoA synthetase-like"/>
    <property type="match status" value="1"/>
</dbReference>
<feature type="domain" description="Carrier" evidence="6">
    <location>
        <begin position="775"/>
        <end position="852"/>
    </location>
</feature>
<dbReference type="Proteomes" id="UP000002058">
    <property type="component" value="Unassembled WGS sequence"/>
</dbReference>
<dbReference type="GO" id="GO:0043041">
    <property type="term" value="P:amino acid activation for nonribosomal peptide biosynthetic process"/>
    <property type="evidence" value="ECO:0007669"/>
    <property type="project" value="TreeGrafter"/>
</dbReference>
<dbReference type="InterPro" id="IPR009081">
    <property type="entry name" value="PP-bd_ACP"/>
</dbReference>
<organism evidence="7 8">
    <name type="scientific">Uncinocarpus reesii (strain UAMH 1704)</name>
    <dbReference type="NCBI Taxonomy" id="336963"/>
    <lineage>
        <taxon>Eukaryota</taxon>
        <taxon>Fungi</taxon>
        <taxon>Dikarya</taxon>
        <taxon>Ascomycota</taxon>
        <taxon>Pezizomycotina</taxon>
        <taxon>Eurotiomycetes</taxon>
        <taxon>Eurotiomycetidae</taxon>
        <taxon>Onygenales</taxon>
        <taxon>Onygenaceae</taxon>
        <taxon>Uncinocarpus</taxon>
    </lineage>
</organism>
<dbReference type="Gene3D" id="3.30.300.30">
    <property type="match status" value="1"/>
</dbReference>
<evidence type="ECO:0000256" key="2">
    <source>
        <dbReference type="ARBA" id="ARBA00022553"/>
    </source>
</evidence>
<evidence type="ECO:0000256" key="5">
    <source>
        <dbReference type="SAM" id="MobiDB-lite"/>
    </source>
</evidence>
<dbReference type="PANTHER" id="PTHR45527">
    <property type="entry name" value="NONRIBOSOMAL PEPTIDE SYNTHETASE"/>
    <property type="match status" value="1"/>
</dbReference>
<dbReference type="FunFam" id="3.30.300.30:FF:000015">
    <property type="entry name" value="Nonribosomal peptide synthase SidD"/>
    <property type="match status" value="1"/>
</dbReference>
<evidence type="ECO:0000256" key="3">
    <source>
        <dbReference type="ARBA" id="ARBA00022598"/>
    </source>
</evidence>
<evidence type="ECO:0000313" key="8">
    <source>
        <dbReference type="Proteomes" id="UP000002058"/>
    </source>
</evidence>
<dbReference type="eggNOG" id="KOG1178">
    <property type="taxonomic scope" value="Eukaryota"/>
</dbReference>
<dbReference type="Pfam" id="PF00668">
    <property type="entry name" value="Condensation"/>
    <property type="match status" value="2"/>
</dbReference>
<dbReference type="InterPro" id="IPR020806">
    <property type="entry name" value="PKS_PP-bd"/>
</dbReference>
<dbReference type="OMA" id="YTIWEVT"/>
<dbReference type="FunFam" id="3.40.50.12780:FF:000014">
    <property type="entry name" value="Nonribosomal peptide synthetase 1"/>
    <property type="match status" value="1"/>
</dbReference>
<dbReference type="EMBL" id="CH476619">
    <property type="protein sequence ID" value="EEP82800.1"/>
    <property type="molecule type" value="Genomic_DNA"/>
</dbReference>
<dbReference type="VEuPathDB" id="FungiDB:UREG_07665"/>
<feature type="region of interest" description="Disordered" evidence="5">
    <location>
        <begin position="1"/>
        <end position="32"/>
    </location>
</feature>
<dbReference type="Gene3D" id="3.30.559.30">
    <property type="entry name" value="Nonribosomal peptide synthetase, condensation domain"/>
    <property type="match status" value="2"/>
</dbReference>
<evidence type="ECO:0000259" key="6">
    <source>
        <dbReference type="PROSITE" id="PS50075"/>
    </source>
</evidence>
<evidence type="ECO:0000313" key="7">
    <source>
        <dbReference type="EMBL" id="EEP82800.1"/>
    </source>
</evidence>
<dbReference type="HOGENOM" id="CLU_000022_60_2_1"/>
<keyword evidence="1" id="KW-0596">Phosphopantetheine</keyword>
<sequence length="1819" mass="202935">MDFPFEETGDSRKRKREIESTSNAGSKESRLKTQASDLESCIFPRVRASPAPQKLHQTVYRLEVECHDIISAEAVSRHLMTAWSILLAKYTGANKIRFGVLPESGTNQYEAAFEEWCASWEPENSTADGVDLTNVCEWSFNNFKYRGRFNSCIAQQPKSCWFDAWTKLPDHPIELVLLVEMTGRPHIELYSRSLLLDEGFLALLSAVLRHVLLDLTSDRPLQRLNMIPDEHRKQISDWNESVPKEPLAECIHQLIRKQCDQHPDSQAVCAWDGNITYFELESLSSNVTKALHRHDIGPETVVPILFEKSKWTVVAILGTLKAGAAFVLLDPTHPLERLQGICRDVRANVILTSEVHQDTSSKLATTVIMVPGLSIPAHTEDIIPLNGNRGKCMVNSSNVAYVSYTSGSTGKPKGIVIEHASVCTNAMASSEAQNLNGSSRVLQFASYAFDVSIHEILIPLILGGCVCIPSEMQRVNNLQEAIISLRVNWMELTPSVARILNPDEIPAVKTLVVGGESMPLVELTRWASRVRLIVAYGPAECTIVSTVQTRVGPDCDPSNIGRGYGGTTWVVDSEDHDSLVPIGTVGELVIGGPIVAREYLGLPQQTKAAFVTNPPWATGSKFYKTGDLDTQVKLRGQRIELGEIEHHAGDLFQGAAIAVEMGKLHKGQSVLVLFVEWAHPKGDAGRENDDRGLLFRKPDQLFSMRAHKAKTALTDMLPRYMVPDLIVPLSAMPLSQTAKVDRKALRGIISQLSKSDLNIYRFSSKHFGRQDETNHHNGPLEDEFVKAIARTLSLDPRDIMDDDDFFHLGGDSISAIMLAAETKKHLGLNLTVTDIFQYSTISELRKQARKQHGPSSLVSLPGSVLPFSMLGASDIETFKKIAVEQCGILPSQIEDIYPCSPLQERFMARTARQPGAFQARFAFRMSPTIDWNRLRRAWNIAADAYPILRTRIINAAHLQLSYSAFQVVVRGWNIEWLETYSNTRQIDGKWEKNMLFGTPLIYLIACRDSSRPGLTLVMHHSLFDWWSYNKILDAVQVAYEGQRLDPGHFSPFIKYIHEQNKSNAKEFWKREFHGLKAVPSFSHSFAGSSSHTVKWTHKDFPLRLCNQRGATISAMIRLAWAMVVSQHTGLLDVDHNTALIPFEQTGIQEIQQASPEAAMACEFQSLLVQVQSMLQSMGHLLGLIADSPHEKTGSILGERRRSMGKRSVFQENKLLASVESAARGYLGTNTQVAAEWIIPKSSRTSKLALFIGVNNSGVASQGSLILTRLGENTRNRLSQLMLYLRAHLPRSSVPSCCIPVQLQYEPPKSCLLGELARLREAASKTTLVTLRSWENAKEGHYCRTPSPVESKLTSVLASVLRLESDDIDADDDFVSLGCDSLVAMQFAARCNRDGLMVTISDIFEAKSVTRLALKLGNTPPTFPSVSNDFSLVRSVYKDLQRDAKGIEKVSKIARIVDAFPCTSPHLGLLPHDTSLQAHTIWEVSASGDVIDPFRLAEAWNKLADRHAALRTVLLQSRFNPPRMFQIVLASSPVEVEVVTDVEDQNIWPVVRKPFLSSSDRDELPCKFTIYRTSTGRILCKLEGRHAFLDATSVLIILQELASAYNGIVSSSEVSYLSWVSYLRQWAKDSSHLHFWKSYLAGIKPCILTTHPQESKKNGINSSQPHQKVLQSHSATLMQTDVLRRHCEKFRFSITNFFQVAWGLVLGKYTGLGDVCFGTLVSGRDAPVPHINDIVGPLFNVLVCRLSMPEHKSCHWLLKRNEAAIRDRLLHQYCSLKDVTRASWDSDTPLFNTSLSVEQPLSSEAGICFKELETHEETEV</sequence>
<dbReference type="InterPro" id="IPR036736">
    <property type="entry name" value="ACP-like_sf"/>
</dbReference>
<dbReference type="InterPro" id="IPR045851">
    <property type="entry name" value="AMP-bd_C_sf"/>
</dbReference>
<dbReference type="InterPro" id="IPR023213">
    <property type="entry name" value="CAT-like_dom_sf"/>
</dbReference>
<dbReference type="InParanoid" id="C4JZR4"/>
<dbReference type="InterPro" id="IPR042099">
    <property type="entry name" value="ANL_N_sf"/>
</dbReference>
<dbReference type="GO" id="GO:0031177">
    <property type="term" value="F:phosphopantetheine binding"/>
    <property type="evidence" value="ECO:0007669"/>
    <property type="project" value="InterPro"/>
</dbReference>
<keyword evidence="3" id="KW-0436">Ligase</keyword>
<dbReference type="OrthoDB" id="416786at2759"/>
<dbReference type="InterPro" id="IPR000873">
    <property type="entry name" value="AMP-dep_synth/lig_dom"/>
</dbReference>
<dbReference type="Pfam" id="PF00550">
    <property type="entry name" value="PP-binding"/>
    <property type="match status" value="2"/>
</dbReference>
<proteinExistence type="inferred from homology"/>
<dbReference type="SMART" id="SM00823">
    <property type="entry name" value="PKS_PP"/>
    <property type="match status" value="2"/>
</dbReference>
<keyword evidence="8" id="KW-1185">Reference proteome</keyword>
<dbReference type="GO" id="GO:0016874">
    <property type="term" value="F:ligase activity"/>
    <property type="evidence" value="ECO:0007669"/>
    <property type="project" value="UniProtKB-KW"/>
</dbReference>
<dbReference type="Gene3D" id="1.10.1200.10">
    <property type="entry name" value="ACP-like"/>
    <property type="match status" value="2"/>
</dbReference>
<dbReference type="Gene3D" id="3.40.50.12780">
    <property type="entry name" value="N-terminal domain of ligase-like"/>
    <property type="match status" value="1"/>
</dbReference>
<dbReference type="InterPro" id="IPR020845">
    <property type="entry name" value="AMP-binding_CS"/>
</dbReference>
<gene>
    <name evidence="7" type="ORF">UREG_07665</name>
</gene>
<reference evidence="8" key="1">
    <citation type="journal article" date="2009" name="Genome Res.">
        <title>Comparative genomic analyses of the human fungal pathogens Coccidioides and their relatives.</title>
        <authorList>
            <person name="Sharpton T.J."/>
            <person name="Stajich J.E."/>
            <person name="Rounsley S.D."/>
            <person name="Gardner M.J."/>
            <person name="Wortman J.R."/>
            <person name="Jordar V.S."/>
            <person name="Maiti R."/>
            <person name="Kodira C.D."/>
            <person name="Neafsey D.E."/>
            <person name="Zeng Q."/>
            <person name="Hung C.-Y."/>
            <person name="McMahan C."/>
            <person name="Muszewska A."/>
            <person name="Grynberg M."/>
            <person name="Mandel M.A."/>
            <person name="Kellner E.M."/>
            <person name="Barker B.M."/>
            <person name="Galgiani J.N."/>
            <person name="Orbach M.J."/>
            <person name="Kirkland T.N."/>
            <person name="Cole G.T."/>
            <person name="Henn M.R."/>
            <person name="Birren B.W."/>
            <person name="Taylor J.W."/>
        </authorList>
    </citation>
    <scope>NUCLEOTIDE SEQUENCE [LARGE SCALE GENOMIC DNA]</scope>
    <source>
        <strain evidence="8">UAMH 1704</strain>
    </source>
</reference>
<accession>C4JZR4</accession>
<dbReference type="PROSITE" id="PS50075">
    <property type="entry name" value="CARRIER"/>
    <property type="match status" value="2"/>
</dbReference>
<name>C4JZR4_UNCRE</name>
<dbReference type="InterPro" id="IPR001242">
    <property type="entry name" value="Condensation_dom"/>
</dbReference>
<dbReference type="Pfam" id="PF00501">
    <property type="entry name" value="AMP-binding"/>
    <property type="match status" value="1"/>
</dbReference>
<feature type="compositionally biased region" description="Polar residues" evidence="5">
    <location>
        <begin position="20"/>
        <end position="32"/>
    </location>
</feature>
<dbReference type="SMART" id="SM01294">
    <property type="entry name" value="PKS_PP_betabranch"/>
    <property type="match status" value="2"/>
</dbReference>
<dbReference type="PROSITE" id="PS00455">
    <property type="entry name" value="AMP_BINDING"/>
    <property type="match status" value="1"/>
</dbReference>
<evidence type="ECO:0000256" key="1">
    <source>
        <dbReference type="ARBA" id="ARBA00022450"/>
    </source>
</evidence>
<dbReference type="RefSeq" id="XP_002582892.1">
    <property type="nucleotide sequence ID" value="XM_002582846.1"/>
</dbReference>
<comment type="similarity">
    <text evidence="4">Belongs to the NRP synthetase family.</text>
</comment>
<dbReference type="GeneID" id="8438868"/>
<dbReference type="STRING" id="336963.C4JZR4"/>
<dbReference type="CDD" id="cd05918">
    <property type="entry name" value="A_NRPS_SidN3_like"/>
    <property type="match status" value="1"/>
</dbReference>
<dbReference type="SUPFAM" id="SSF47336">
    <property type="entry name" value="ACP-like"/>
    <property type="match status" value="2"/>
</dbReference>
<evidence type="ECO:0000256" key="4">
    <source>
        <dbReference type="ARBA" id="ARBA00029454"/>
    </source>
</evidence>
<dbReference type="KEGG" id="ure:UREG_07665"/>
<dbReference type="SUPFAM" id="SSF52777">
    <property type="entry name" value="CoA-dependent acyltransferases"/>
    <property type="match status" value="4"/>
</dbReference>
<dbReference type="GO" id="GO:0044550">
    <property type="term" value="P:secondary metabolite biosynthetic process"/>
    <property type="evidence" value="ECO:0007669"/>
    <property type="project" value="TreeGrafter"/>
</dbReference>
<dbReference type="PANTHER" id="PTHR45527:SF3">
    <property type="entry name" value="SIDEROPHORE SYNTHETASE (EUROFUNG)"/>
    <property type="match status" value="1"/>
</dbReference>